<dbReference type="InterPro" id="IPR051552">
    <property type="entry name" value="HptR"/>
</dbReference>
<reference evidence="11 12" key="1">
    <citation type="submission" date="2021-07" db="EMBL/GenBank/DDBJ databases">
        <title>Paenibacillus radiodurans sp. nov., isolated from the southeastern edge of Tengger Desert.</title>
        <authorList>
            <person name="Zhang G."/>
        </authorList>
    </citation>
    <scope>NUCLEOTIDE SEQUENCE [LARGE SCALE GENOMIC DNA]</scope>
    <source>
        <strain evidence="11 12">CCM 7311</strain>
    </source>
</reference>
<protein>
    <submittedName>
        <fullName evidence="11">Response regulator</fullName>
    </submittedName>
</protein>
<dbReference type="SMART" id="SM00342">
    <property type="entry name" value="HTH_ARAC"/>
    <property type="match status" value="1"/>
</dbReference>
<dbReference type="PANTHER" id="PTHR42713:SF3">
    <property type="entry name" value="TRANSCRIPTIONAL REGULATORY PROTEIN HPTR"/>
    <property type="match status" value="1"/>
</dbReference>
<keyword evidence="12" id="KW-1185">Reference proteome</keyword>
<name>A0ABS7BWT7_9BACL</name>
<evidence type="ECO:0000256" key="7">
    <source>
        <dbReference type="ARBA" id="ARBA00023163"/>
    </source>
</evidence>
<gene>
    <name evidence="11" type="ORF">K0U00_03300</name>
</gene>
<organism evidence="11 12">
    <name type="scientific">Paenibacillus sepulcri</name>
    <dbReference type="NCBI Taxonomy" id="359917"/>
    <lineage>
        <taxon>Bacteria</taxon>
        <taxon>Bacillati</taxon>
        <taxon>Bacillota</taxon>
        <taxon>Bacilli</taxon>
        <taxon>Bacillales</taxon>
        <taxon>Paenibacillaceae</taxon>
        <taxon>Paenibacillus</taxon>
    </lineage>
</organism>
<keyword evidence="6" id="KW-0238">DNA-binding</keyword>
<dbReference type="InterPro" id="IPR001789">
    <property type="entry name" value="Sig_transdc_resp-reg_receiver"/>
</dbReference>
<dbReference type="Pfam" id="PF00072">
    <property type="entry name" value="Response_reg"/>
    <property type="match status" value="1"/>
</dbReference>
<keyword evidence="7" id="KW-0804">Transcription</keyword>
<dbReference type="SUPFAM" id="SSF52172">
    <property type="entry name" value="CheY-like"/>
    <property type="match status" value="1"/>
</dbReference>
<dbReference type="InterPro" id="IPR011006">
    <property type="entry name" value="CheY-like_superfamily"/>
</dbReference>
<dbReference type="PANTHER" id="PTHR42713">
    <property type="entry name" value="HISTIDINE KINASE-RELATED"/>
    <property type="match status" value="1"/>
</dbReference>
<dbReference type="Gene3D" id="3.40.50.2300">
    <property type="match status" value="1"/>
</dbReference>
<dbReference type="PROSITE" id="PS50110">
    <property type="entry name" value="RESPONSE_REGULATORY"/>
    <property type="match status" value="1"/>
</dbReference>
<dbReference type="SUPFAM" id="SSF46689">
    <property type="entry name" value="Homeodomain-like"/>
    <property type="match status" value="1"/>
</dbReference>
<evidence type="ECO:0000256" key="5">
    <source>
        <dbReference type="ARBA" id="ARBA00023015"/>
    </source>
</evidence>
<keyword evidence="3 8" id="KW-0597">Phosphoprotein</keyword>
<evidence type="ECO:0000256" key="1">
    <source>
        <dbReference type="ARBA" id="ARBA00004496"/>
    </source>
</evidence>
<evidence type="ECO:0000256" key="2">
    <source>
        <dbReference type="ARBA" id="ARBA00022490"/>
    </source>
</evidence>
<feature type="domain" description="HTH araC/xylS-type" evidence="9">
    <location>
        <begin position="156"/>
        <end position="257"/>
    </location>
</feature>
<accession>A0ABS7BWT7</accession>
<comment type="caution">
    <text evidence="11">The sequence shown here is derived from an EMBL/GenBank/DDBJ whole genome shotgun (WGS) entry which is preliminary data.</text>
</comment>
<feature type="modified residue" description="4-aspartylphosphate" evidence="8">
    <location>
        <position position="55"/>
    </location>
</feature>
<dbReference type="InterPro" id="IPR020449">
    <property type="entry name" value="Tscrpt_reg_AraC-type_HTH"/>
</dbReference>
<dbReference type="Pfam" id="PF12833">
    <property type="entry name" value="HTH_18"/>
    <property type="match status" value="1"/>
</dbReference>
<evidence type="ECO:0000313" key="12">
    <source>
        <dbReference type="Proteomes" id="UP001519887"/>
    </source>
</evidence>
<evidence type="ECO:0000259" key="10">
    <source>
        <dbReference type="PROSITE" id="PS50110"/>
    </source>
</evidence>
<dbReference type="Proteomes" id="UP001519887">
    <property type="component" value="Unassembled WGS sequence"/>
</dbReference>
<evidence type="ECO:0000313" key="11">
    <source>
        <dbReference type="EMBL" id="MBW7453065.1"/>
    </source>
</evidence>
<evidence type="ECO:0000256" key="4">
    <source>
        <dbReference type="ARBA" id="ARBA00023012"/>
    </source>
</evidence>
<dbReference type="Gene3D" id="1.10.10.60">
    <property type="entry name" value="Homeodomain-like"/>
    <property type="match status" value="2"/>
</dbReference>
<comment type="subcellular location">
    <subcellularLocation>
        <location evidence="1">Cytoplasm</location>
    </subcellularLocation>
</comment>
<proteinExistence type="predicted"/>
<dbReference type="InterPro" id="IPR009057">
    <property type="entry name" value="Homeodomain-like_sf"/>
</dbReference>
<dbReference type="RefSeq" id="WP_210043861.1">
    <property type="nucleotide sequence ID" value="NZ_JBHLVU010000001.1"/>
</dbReference>
<dbReference type="CDD" id="cd17536">
    <property type="entry name" value="REC_YesN-like"/>
    <property type="match status" value="1"/>
</dbReference>
<evidence type="ECO:0000256" key="3">
    <source>
        <dbReference type="ARBA" id="ARBA00022553"/>
    </source>
</evidence>
<dbReference type="EMBL" id="JAHZIK010000037">
    <property type="protein sequence ID" value="MBW7453065.1"/>
    <property type="molecule type" value="Genomic_DNA"/>
</dbReference>
<dbReference type="SMART" id="SM00448">
    <property type="entry name" value="REC"/>
    <property type="match status" value="1"/>
</dbReference>
<keyword evidence="5" id="KW-0805">Transcription regulation</keyword>
<sequence>MYKLLIVDDETKIRNGLRTFFPWHEIGFDVVSEAANGLQALEYVDKHHVDVILTDIVMPRMTGIELAKALYERRHGAKVVFLTGHKEFEYARKALEYGVRQYLVKPTQYKEIAGLFELIRTDLDAETAEVSGAGAGIIPSDSSADKADPEDKGYHEKKIAAIEQYVADHYADASLESMSEAFHMNKHYLSKYFKKWTSVNFSDYVLSIKMRKAAELLRDYNNRSYEVALIVGYDNAKNFSRAFKQYYGKSPREYRDHPL</sequence>
<evidence type="ECO:0000259" key="9">
    <source>
        <dbReference type="PROSITE" id="PS01124"/>
    </source>
</evidence>
<dbReference type="InterPro" id="IPR018060">
    <property type="entry name" value="HTH_AraC"/>
</dbReference>
<feature type="domain" description="Response regulatory" evidence="10">
    <location>
        <begin position="3"/>
        <end position="120"/>
    </location>
</feature>
<evidence type="ECO:0000256" key="8">
    <source>
        <dbReference type="PROSITE-ProRule" id="PRU00169"/>
    </source>
</evidence>
<keyword evidence="2" id="KW-0963">Cytoplasm</keyword>
<dbReference type="PROSITE" id="PS01124">
    <property type="entry name" value="HTH_ARAC_FAMILY_2"/>
    <property type="match status" value="1"/>
</dbReference>
<evidence type="ECO:0000256" key="6">
    <source>
        <dbReference type="ARBA" id="ARBA00023125"/>
    </source>
</evidence>
<dbReference type="PRINTS" id="PR00032">
    <property type="entry name" value="HTHARAC"/>
</dbReference>
<keyword evidence="4" id="KW-0902">Two-component regulatory system</keyword>